<dbReference type="GO" id="GO:0046872">
    <property type="term" value="F:metal ion binding"/>
    <property type="evidence" value="ECO:0007669"/>
    <property type="project" value="UniProtKB-KW"/>
</dbReference>
<comment type="cofactor">
    <cofactor evidence="2">
        <name>Mg(2+)</name>
        <dbReference type="ChEBI" id="CHEBI:18420"/>
    </cofactor>
</comment>
<evidence type="ECO:0000259" key="7">
    <source>
        <dbReference type="PROSITE" id="PS51462"/>
    </source>
</evidence>
<keyword evidence="5" id="KW-0460">Magnesium</keyword>
<dbReference type="OrthoDB" id="9788263at2"/>
<feature type="domain" description="Nudix hydrolase" evidence="7">
    <location>
        <begin position="4"/>
        <end position="194"/>
    </location>
</feature>
<dbReference type="Proteomes" id="UP000199163">
    <property type="component" value="Unassembled WGS sequence"/>
</dbReference>
<name>A0A1G8GU89_9BACI</name>
<evidence type="ECO:0000256" key="3">
    <source>
        <dbReference type="ARBA" id="ARBA00022723"/>
    </source>
</evidence>
<dbReference type="STRING" id="568899.SAMN05192534_11716"/>
<protein>
    <submittedName>
        <fullName evidence="8">NUDIX domain-containing protein</fullName>
    </submittedName>
</protein>
<dbReference type="GO" id="GO:0016818">
    <property type="term" value="F:hydrolase activity, acting on acid anhydrides, in phosphorus-containing anhydrides"/>
    <property type="evidence" value="ECO:0007669"/>
    <property type="project" value="InterPro"/>
</dbReference>
<dbReference type="RefSeq" id="WP_091274638.1">
    <property type="nucleotide sequence ID" value="NZ_FNDK01000017.1"/>
</dbReference>
<accession>A0A1G8GU89</accession>
<gene>
    <name evidence="8" type="ORF">SAMN05192534_11716</name>
</gene>
<evidence type="ECO:0000313" key="9">
    <source>
        <dbReference type="Proteomes" id="UP000199163"/>
    </source>
</evidence>
<dbReference type="PANTHER" id="PTHR12318">
    <property type="entry name" value="TESTOSTERONE-REGULATED PROTEIN RP2"/>
    <property type="match status" value="1"/>
</dbReference>
<dbReference type="Pfam" id="PF00293">
    <property type="entry name" value="NUDIX"/>
    <property type="match status" value="1"/>
</dbReference>
<keyword evidence="3" id="KW-0479">Metal-binding</keyword>
<dbReference type="PROSITE" id="PS51462">
    <property type="entry name" value="NUDIX"/>
    <property type="match status" value="1"/>
</dbReference>
<dbReference type="Gene3D" id="3.90.79.10">
    <property type="entry name" value="Nucleoside Triphosphate Pyrophosphohydrolase"/>
    <property type="match status" value="1"/>
</dbReference>
<dbReference type="InterPro" id="IPR039121">
    <property type="entry name" value="NUDT19"/>
</dbReference>
<evidence type="ECO:0000256" key="4">
    <source>
        <dbReference type="ARBA" id="ARBA00022801"/>
    </source>
</evidence>
<dbReference type="PANTHER" id="PTHR12318:SF0">
    <property type="entry name" value="ACYL-COENZYME A DIPHOSPHATASE NUDT19"/>
    <property type="match status" value="1"/>
</dbReference>
<keyword evidence="6" id="KW-0464">Manganese</keyword>
<dbReference type="InterPro" id="IPR015797">
    <property type="entry name" value="NUDIX_hydrolase-like_dom_sf"/>
</dbReference>
<dbReference type="InterPro" id="IPR000086">
    <property type="entry name" value="NUDIX_hydrolase_dom"/>
</dbReference>
<proteinExistence type="predicted"/>
<evidence type="ECO:0000256" key="2">
    <source>
        <dbReference type="ARBA" id="ARBA00001946"/>
    </source>
</evidence>
<reference evidence="8 9" key="1">
    <citation type="submission" date="2016-10" db="EMBL/GenBank/DDBJ databases">
        <authorList>
            <person name="de Groot N.N."/>
        </authorList>
    </citation>
    <scope>NUCLEOTIDE SEQUENCE [LARGE SCALE GENOMIC DNA]</scope>
    <source>
        <strain evidence="8 9">DSM 21632</strain>
    </source>
</reference>
<keyword evidence="9" id="KW-1185">Reference proteome</keyword>
<comment type="cofactor">
    <cofactor evidence="1">
        <name>Mn(2+)</name>
        <dbReference type="ChEBI" id="CHEBI:29035"/>
    </cofactor>
</comment>
<evidence type="ECO:0000256" key="6">
    <source>
        <dbReference type="ARBA" id="ARBA00023211"/>
    </source>
</evidence>
<dbReference type="CDD" id="cd18870">
    <property type="entry name" value="NUDIX_AcylCoAdiphos_Nudt19"/>
    <property type="match status" value="1"/>
</dbReference>
<dbReference type="SUPFAM" id="SSF55811">
    <property type="entry name" value="Nudix"/>
    <property type="match status" value="1"/>
</dbReference>
<organism evidence="8 9">
    <name type="scientific">Alteribacillus persepolensis</name>
    <dbReference type="NCBI Taxonomy" id="568899"/>
    <lineage>
        <taxon>Bacteria</taxon>
        <taxon>Bacillati</taxon>
        <taxon>Bacillota</taxon>
        <taxon>Bacilli</taxon>
        <taxon>Bacillales</taxon>
        <taxon>Bacillaceae</taxon>
        <taxon>Alteribacillus</taxon>
    </lineage>
</organism>
<evidence type="ECO:0000256" key="5">
    <source>
        <dbReference type="ARBA" id="ARBA00022842"/>
    </source>
</evidence>
<keyword evidence="4" id="KW-0378">Hydrolase</keyword>
<dbReference type="AlphaFoldDB" id="A0A1G8GU89"/>
<evidence type="ECO:0000313" key="8">
    <source>
        <dbReference type="EMBL" id="SDH97978.1"/>
    </source>
</evidence>
<dbReference type="EMBL" id="FNDK01000017">
    <property type="protein sequence ID" value="SDH97978.1"/>
    <property type="molecule type" value="Genomic_DNA"/>
</dbReference>
<evidence type="ECO:0000256" key="1">
    <source>
        <dbReference type="ARBA" id="ARBA00001936"/>
    </source>
</evidence>
<sequence>MPVIPKPASTVMLLNDKGEVYLTKRPATMKVLAGFYVFPGGSVEKGDSFMEDTYMMFSNHTIDRTFYIAAARELFEETGVLLCRHQNNGVLPLSAEKKTTYRRQLLEKHITFLQLLQQENLYLDCRQLMYVGQRITPPYRPYRFDTRYFIAKLPVKEKPDPLEQEVADACWLTPEEAISLERRGSIPVASPTISYLKKLKAYQQSS</sequence>